<evidence type="ECO:0008006" key="4">
    <source>
        <dbReference type="Google" id="ProtNLM"/>
    </source>
</evidence>
<keyword evidence="3" id="KW-1185">Reference proteome</keyword>
<proteinExistence type="predicted"/>
<dbReference type="Gene3D" id="3.40.50.150">
    <property type="entry name" value="Vaccinia Virus protein VP39"/>
    <property type="match status" value="1"/>
</dbReference>
<dbReference type="SUPFAM" id="SSF53335">
    <property type="entry name" value="S-adenosyl-L-methionine-dependent methyltransferases"/>
    <property type="match status" value="1"/>
</dbReference>
<comment type="caution">
    <text evidence="2">The sequence shown here is derived from an EMBL/GenBank/DDBJ whole genome shotgun (WGS) entry which is preliminary data.</text>
</comment>
<dbReference type="AlphaFoldDB" id="A0A839FCH3"/>
<name>A0A839FCH3_9GAMM</name>
<sequence length="106" mass="12224">MQADGYSLDDKRNPLDATKHEHNNLPDIRQRWQHRGKEADRVRTEQSFLVPKAEIAGNDYDLSINRYKQAVHVATQYDPPQKILAALKVLEAEIMQGVEELQGMLR</sequence>
<dbReference type="EMBL" id="JACGXL010000008">
    <property type="protein sequence ID" value="MBA8889821.1"/>
    <property type="molecule type" value="Genomic_DNA"/>
</dbReference>
<dbReference type="Proteomes" id="UP000550401">
    <property type="component" value="Unassembled WGS sequence"/>
</dbReference>
<feature type="region of interest" description="Disordered" evidence="1">
    <location>
        <begin position="1"/>
        <end position="37"/>
    </location>
</feature>
<dbReference type="InterPro" id="IPR029063">
    <property type="entry name" value="SAM-dependent_MTases_sf"/>
</dbReference>
<feature type="compositionally biased region" description="Basic and acidic residues" evidence="1">
    <location>
        <begin position="8"/>
        <end position="37"/>
    </location>
</feature>
<protein>
    <recommendedName>
        <fullName evidence="4">Type I restriction enzyme M protein</fullName>
    </recommendedName>
</protein>
<evidence type="ECO:0000313" key="3">
    <source>
        <dbReference type="Proteomes" id="UP000550401"/>
    </source>
</evidence>
<organism evidence="2 3">
    <name type="scientific">Dokdonella fugitiva</name>
    <dbReference type="NCBI Taxonomy" id="328517"/>
    <lineage>
        <taxon>Bacteria</taxon>
        <taxon>Pseudomonadati</taxon>
        <taxon>Pseudomonadota</taxon>
        <taxon>Gammaproteobacteria</taxon>
        <taxon>Lysobacterales</taxon>
        <taxon>Rhodanobacteraceae</taxon>
        <taxon>Dokdonella</taxon>
    </lineage>
</organism>
<gene>
    <name evidence="2" type="ORF">FHW12_004068</name>
</gene>
<accession>A0A839FCH3</accession>
<evidence type="ECO:0000313" key="2">
    <source>
        <dbReference type="EMBL" id="MBA8889821.1"/>
    </source>
</evidence>
<reference evidence="2 3" key="1">
    <citation type="submission" date="2020-07" db="EMBL/GenBank/DDBJ databases">
        <title>Genomic Encyclopedia of Type Strains, Phase IV (KMG-V): Genome sequencing to study the core and pangenomes of soil and plant-associated prokaryotes.</title>
        <authorList>
            <person name="Whitman W."/>
        </authorList>
    </citation>
    <scope>NUCLEOTIDE SEQUENCE [LARGE SCALE GENOMIC DNA]</scope>
    <source>
        <strain evidence="2 3">RH2WT43</strain>
    </source>
</reference>
<evidence type="ECO:0000256" key="1">
    <source>
        <dbReference type="SAM" id="MobiDB-lite"/>
    </source>
</evidence>